<feature type="region of interest" description="Disordered" evidence="2">
    <location>
        <begin position="949"/>
        <end position="1082"/>
    </location>
</feature>
<organism evidence="4 5">
    <name type="scientific">Mycena chlorophos</name>
    <name type="common">Agaric fungus</name>
    <name type="synonym">Agaricus chlorophos</name>
    <dbReference type="NCBI Taxonomy" id="658473"/>
    <lineage>
        <taxon>Eukaryota</taxon>
        <taxon>Fungi</taxon>
        <taxon>Dikarya</taxon>
        <taxon>Basidiomycota</taxon>
        <taxon>Agaricomycotina</taxon>
        <taxon>Agaricomycetes</taxon>
        <taxon>Agaricomycetidae</taxon>
        <taxon>Agaricales</taxon>
        <taxon>Marasmiineae</taxon>
        <taxon>Mycenaceae</taxon>
        <taxon>Mycena</taxon>
    </lineage>
</organism>
<feature type="domain" description="C3H1-type" evidence="3">
    <location>
        <begin position="663"/>
        <end position="691"/>
    </location>
</feature>
<evidence type="ECO:0000313" key="5">
    <source>
        <dbReference type="Proteomes" id="UP000815677"/>
    </source>
</evidence>
<dbReference type="Pfam" id="PF25540">
    <property type="entry name" value="DUF7923"/>
    <property type="match status" value="1"/>
</dbReference>
<dbReference type="EMBL" id="DF847199">
    <property type="protein sequence ID" value="GAT51406.1"/>
    <property type="molecule type" value="Genomic_DNA"/>
</dbReference>
<evidence type="ECO:0000256" key="2">
    <source>
        <dbReference type="SAM" id="MobiDB-lite"/>
    </source>
</evidence>
<feature type="compositionally biased region" description="Basic and acidic residues" evidence="2">
    <location>
        <begin position="1058"/>
        <end position="1082"/>
    </location>
</feature>
<feature type="compositionally biased region" description="Low complexity" evidence="2">
    <location>
        <begin position="597"/>
        <end position="612"/>
    </location>
</feature>
<feature type="zinc finger region" description="C3H1-type" evidence="1">
    <location>
        <begin position="663"/>
        <end position="691"/>
    </location>
</feature>
<feature type="compositionally biased region" description="Low complexity" evidence="2">
    <location>
        <begin position="985"/>
        <end position="1005"/>
    </location>
</feature>
<protein>
    <recommendedName>
        <fullName evidence="3">C3H1-type domain-containing protein</fullName>
    </recommendedName>
</protein>
<sequence>MSVNVCEHCIKGVRHEGTPEGELTTIGGVETYVATPTGAYAKDKAILYLTDVFGPRFLNHQLLADDFARNGFKVYVPDICLGDPVPTDSFDPGVTYDLPAWLARHGADVTRPVIDKVLEALKAEGVTSLAATGYCLGGRYVFDLAFDNAIQVGATAHPSYLSIPQDLEKYVATSKAPLLLLTCPVDWQFPIEAQAIADKVFANFEPGYKRAFYEGCKHGFAVRGDLSDPLVKAGKEGAFLETTKFFKQYFFNRVPASGEPSLKRAITWSRPRRPLLPHVTETTELSMDATTAATQDAGALPPKNAPRAIELCLSSLRDEITTLVKNEQSYQQTVQSLQSELSAYKRAYTDADTDLQIANKALHEAWALNVQLKEEASRQHDKGTRVVILIDGDGAIFSTQLISQGQKGGHTAAQQITDKVTQALVGEYGARTYQLWAYVFFNRQGLLMTFKRSGLTALNAKLDDFVTGFNQATERFLMVDVGNTKEAADAKLKVYLEAELRLTETFKVVFGGCHDNGYVANLHSQITAGFKEKLILLKSYDEMAAGIATLARELPTLTIADLFMAQKLIDAVPAAPGQRKASPPLSGNVSLGPTEKTTLPSPATSSASSVAPRQLDPKLPMSKQRPAPCTLYYLKNGCTLGTSCSHAHDYILTATQLADFAKGAKRAPCPSINKGKECNFGAECCYAHVCPKHPNCPFHKHENSQEKTLSHEYPLTGKDENCDEHMARTYYRFLWLPESIMPLDLLVPSLQRVHGDNNDATTHPLHEKLERLLLTTRAVNNKYQVELPNILANNGGDGEEEETMMWFAVTHEKTDKEDTEEPWLDDEWRTKWLERMERREVQVQILLHLLKLSLPGPMPTPDTSESPRKKRRKIGDREPPPPSLEDRLEAFMDKLSMWQLMSTLDTGLVQRRGTDDRDWMQVFCADVVEPRFGKTLPSQTALLREKVFPHSPFSDTDDADEWDPPAPPPAPAPAAKPKPKPQAHALSRTASSSSSSATLNPNASRSRARSRSLSVTLAEEEQQQRQRFEADDKEKQRRVLKREVSMKRSFTPTLSVRDTAEAAKRAEEKRHEAEEEQRRKAEMVAKERERVYGVTLVEATPVKARPQKIV</sequence>
<dbReference type="InterPro" id="IPR002925">
    <property type="entry name" value="Dienelactn_hydro"/>
</dbReference>
<feature type="compositionally biased region" description="Basic and acidic residues" evidence="2">
    <location>
        <begin position="1022"/>
        <end position="1046"/>
    </location>
</feature>
<dbReference type="Proteomes" id="UP000815677">
    <property type="component" value="Unassembled WGS sequence"/>
</dbReference>
<feature type="region of interest" description="Disordered" evidence="2">
    <location>
        <begin position="575"/>
        <end position="622"/>
    </location>
</feature>
<feature type="zinc finger region" description="C3H1-type" evidence="1">
    <location>
        <begin position="623"/>
        <end position="651"/>
    </location>
</feature>
<dbReference type="Gene3D" id="4.10.1000.10">
    <property type="entry name" value="Zinc finger, CCCH-type"/>
    <property type="match status" value="1"/>
</dbReference>
<feature type="region of interest" description="Disordered" evidence="2">
    <location>
        <begin position="854"/>
        <end position="885"/>
    </location>
</feature>
<feature type="compositionally biased region" description="Basic and acidic residues" evidence="2">
    <location>
        <begin position="875"/>
        <end position="885"/>
    </location>
</feature>
<keyword evidence="1" id="KW-0479">Metal-binding</keyword>
<evidence type="ECO:0000256" key="1">
    <source>
        <dbReference type="PROSITE-ProRule" id="PRU00723"/>
    </source>
</evidence>
<feature type="domain" description="C3H1-type" evidence="3">
    <location>
        <begin position="623"/>
        <end position="651"/>
    </location>
</feature>
<proteinExistence type="predicted"/>
<accession>A0ABQ0LK67</accession>
<keyword evidence="1" id="KW-0863">Zinc-finger</keyword>
<dbReference type="InterPro" id="IPR000571">
    <property type="entry name" value="Znf_CCCH"/>
</dbReference>
<dbReference type="Gene3D" id="3.40.50.1820">
    <property type="entry name" value="alpha/beta hydrolase"/>
    <property type="match status" value="1"/>
</dbReference>
<dbReference type="PANTHER" id="PTHR37543">
    <property type="entry name" value="CCCH ZINC FINGER DNA BINDING PROTEIN (AFU_ORTHOLOGUE AFUA_5G12760)"/>
    <property type="match status" value="1"/>
</dbReference>
<keyword evidence="5" id="KW-1185">Reference proteome</keyword>
<dbReference type="PROSITE" id="PS50103">
    <property type="entry name" value="ZF_C3H1"/>
    <property type="match status" value="2"/>
</dbReference>
<dbReference type="InterPro" id="IPR057683">
    <property type="entry name" value="DUF7923"/>
</dbReference>
<feature type="compositionally biased region" description="Pro residues" evidence="2">
    <location>
        <begin position="964"/>
        <end position="976"/>
    </location>
</feature>
<keyword evidence="1" id="KW-0862">Zinc</keyword>
<gene>
    <name evidence="4" type="ORF">MCHLO_08550</name>
</gene>
<dbReference type="Pfam" id="PF01738">
    <property type="entry name" value="DLH"/>
    <property type="match status" value="1"/>
</dbReference>
<name>A0ABQ0LK67_MYCCL</name>
<dbReference type="Gene3D" id="1.20.58.2130">
    <property type="match status" value="1"/>
</dbReference>
<reference evidence="4" key="1">
    <citation type="submission" date="2014-09" db="EMBL/GenBank/DDBJ databases">
        <title>Genome sequence of the luminous mushroom Mycena chlorophos for searching fungal bioluminescence genes.</title>
        <authorList>
            <person name="Tanaka Y."/>
            <person name="Kasuga D."/>
            <person name="Oba Y."/>
            <person name="Hase S."/>
            <person name="Sato K."/>
            <person name="Oba Y."/>
            <person name="Sakakibara Y."/>
        </authorList>
    </citation>
    <scope>NUCLEOTIDE SEQUENCE</scope>
</reference>
<dbReference type="PANTHER" id="PTHR37543:SF1">
    <property type="entry name" value="CCCH ZINC FINGER DNA BINDING PROTEIN (AFU_ORTHOLOGUE AFUA_5G12760)"/>
    <property type="match status" value="1"/>
</dbReference>
<evidence type="ECO:0000259" key="3">
    <source>
        <dbReference type="PROSITE" id="PS50103"/>
    </source>
</evidence>
<dbReference type="SMART" id="SM00356">
    <property type="entry name" value="ZnF_C3H1"/>
    <property type="match status" value="2"/>
</dbReference>
<dbReference type="SUPFAM" id="SSF53474">
    <property type="entry name" value="alpha/beta-Hydrolases"/>
    <property type="match status" value="1"/>
</dbReference>
<dbReference type="InterPro" id="IPR029058">
    <property type="entry name" value="AB_hydrolase_fold"/>
</dbReference>
<evidence type="ECO:0000313" key="4">
    <source>
        <dbReference type="EMBL" id="GAT51406.1"/>
    </source>
</evidence>